<dbReference type="PANTHER" id="PTHR43481">
    <property type="entry name" value="FRUCTOSE-1-PHOSPHATE PHOSPHATASE"/>
    <property type="match status" value="1"/>
</dbReference>
<accession>A0A7H2BEI7</accession>
<dbReference type="NCBIfam" id="TIGR01509">
    <property type="entry name" value="HAD-SF-IA-v3"/>
    <property type="match status" value="1"/>
</dbReference>
<dbReference type="SUPFAM" id="SSF56784">
    <property type="entry name" value="HAD-like"/>
    <property type="match status" value="1"/>
</dbReference>
<dbReference type="RefSeq" id="WP_190724843.1">
    <property type="nucleotide sequence ID" value="NZ_CP061539.1"/>
</dbReference>
<dbReference type="InterPro" id="IPR051806">
    <property type="entry name" value="HAD-like_SPP"/>
</dbReference>
<dbReference type="InterPro" id="IPR023214">
    <property type="entry name" value="HAD_sf"/>
</dbReference>
<gene>
    <name evidence="1" type="ORF">IDM49_01980</name>
</gene>
<dbReference type="SFLD" id="SFLDS00003">
    <property type="entry name" value="Haloacid_Dehalogenase"/>
    <property type="match status" value="1"/>
</dbReference>
<dbReference type="InterPro" id="IPR041492">
    <property type="entry name" value="HAD_2"/>
</dbReference>
<dbReference type="CDD" id="cd07505">
    <property type="entry name" value="HAD_BPGM-like"/>
    <property type="match status" value="1"/>
</dbReference>
<dbReference type="Gene3D" id="3.40.50.1000">
    <property type="entry name" value="HAD superfamily/HAD-like"/>
    <property type="match status" value="1"/>
</dbReference>
<evidence type="ECO:0000313" key="2">
    <source>
        <dbReference type="Proteomes" id="UP000516404"/>
    </source>
</evidence>
<dbReference type="AlphaFoldDB" id="A0A7H2BEI7"/>
<dbReference type="InterPro" id="IPR006439">
    <property type="entry name" value="HAD-SF_hydro_IA"/>
</dbReference>
<dbReference type="SFLD" id="SFLDG01129">
    <property type="entry name" value="C1.5:_HAD__Beta-PGM__Phosphata"/>
    <property type="match status" value="1"/>
</dbReference>
<dbReference type="Pfam" id="PF13419">
    <property type="entry name" value="HAD_2"/>
    <property type="match status" value="1"/>
</dbReference>
<organism evidence="1 2">
    <name type="scientific">Rothia terrae</name>
    <dbReference type="NCBI Taxonomy" id="396015"/>
    <lineage>
        <taxon>Bacteria</taxon>
        <taxon>Bacillati</taxon>
        <taxon>Actinomycetota</taxon>
        <taxon>Actinomycetes</taxon>
        <taxon>Micrococcales</taxon>
        <taxon>Micrococcaceae</taxon>
        <taxon>Rothia</taxon>
    </lineage>
</organism>
<protein>
    <submittedName>
        <fullName evidence="1">HAD family phosphatase</fullName>
    </submittedName>
</protein>
<dbReference type="GO" id="GO:0050308">
    <property type="term" value="F:sugar-phosphatase activity"/>
    <property type="evidence" value="ECO:0007669"/>
    <property type="project" value="TreeGrafter"/>
</dbReference>
<dbReference type="KEGG" id="rter:IDM49_01980"/>
<proteinExistence type="predicted"/>
<dbReference type="Proteomes" id="UP000516404">
    <property type="component" value="Chromosome"/>
</dbReference>
<dbReference type="EMBL" id="CP061539">
    <property type="protein sequence ID" value="QNV38083.1"/>
    <property type="molecule type" value="Genomic_DNA"/>
</dbReference>
<keyword evidence="2" id="KW-1185">Reference proteome</keyword>
<dbReference type="PANTHER" id="PTHR43481:SF4">
    <property type="entry name" value="GLYCEROL-1-PHOSPHATE PHOSPHOHYDROLASE 1-RELATED"/>
    <property type="match status" value="1"/>
</dbReference>
<dbReference type="InterPro" id="IPR036412">
    <property type="entry name" value="HAD-like_sf"/>
</dbReference>
<dbReference type="Gene3D" id="1.10.150.240">
    <property type="entry name" value="Putative phosphatase, domain 2"/>
    <property type="match status" value="1"/>
</dbReference>
<reference evidence="1 2" key="1">
    <citation type="submission" date="2020-09" db="EMBL/GenBank/DDBJ databases">
        <title>Investigation of environmental microbes.</title>
        <authorList>
            <person name="Ou Y."/>
            <person name="Kang Q."/>
        </authorList>
    </citation>
    <scope>NUCLEOTIDE SEQUENCE [LARGE SCALE GENOMIC DNA]</scope>
    <source>
        <strain evidence="1 2">KJZ-14</strain>
    </source>
</reference>
<sequence length="238" mass="26033">MFELSTPSDWYPTCAVFDCDGVLLDSESKWQEVQDELCAHYNVTFDAETEDALVGSAAIDFAKTLAEFSQPEGASAEEKKAHEKSVIDHVFEVESEMLKRDIDPVEGSLETIAKLSRIIPVAVASNSSGELLTQKMQTFGFDQYLTTWVSADDVKNPKPSPDMYLEAVRRLGGDPQYALTVEDSKAGARAAQGAGTQTMIYVGHGETGAQGNGIFSAFNDPDFQAQIDEWLEKSEANK</sequence>
<evidence type="ECO:0000313" key="1">
    <source>
        <dbReference type="EMBL" id="QNV38083.1"/>
    </source>
</evidence>
<dbReference type="InterPro" id="IPR023198">
    <property type="entry name" value="PGP-like_dom2"/>
</dbReference>
<name>A0A7H2BEI7_9MICC</name>
<dbReference type="GeneID" id="96622993"/>